<dbReference type="RefSeq" id="WP_072695722.1">
    <property type="nucleotide sequence ID" value="NZ_FOSJ01000055.1"/>
</dbReference>
<protein>
    <submittedName>
        <fullName evidence="2">Putative membrane protein</fullName>
    </submittedName>
</protein>
<sequence>MWDCANLFTQGGMGWMMLMGLFWIVLIVVIVYLVIKLLSDRTDNRSGKETPLELLQKEFARGNITEEEYLKRKKHLE</sequence>
<dbReference type="Proteomes" id="UP000199589">
    <property type="component" value="Unassembled WGS sequence"/>
</dbReference>
<dbReference type="AlphaFoldDB" id="A0A1I4AT11"/>
<gene>
    <name evidence="2" type="ORF">SAMN04488569_10555</name>
</gene>
<keyword evidence="1" id="KW-0472">Membrane</keyword>
<dbReference type="OrthoDB" id="2329101at2"/>
<evidence type="ECO:0000313" key="2">
    <source>
        <dbReference type="EMBL" id="SFK59423.1"/>
    </source>
</evidence>
<accession>A0A1I4AT11</accession>
<evidence type="ECO:0000256" key="1">
    <source>
        <dbReference type="SAM" id="Phobius"/>
    </source>
</evidence>
<keyword evidence="1" id="KW-1133">Transmembrane helix</keyword>
<organism evidence="2 3">
    <name type="scientific">Marinilactibacillus piezotolerans</name>
    <dbReference type="NCBI Taxonomy" id="258723"/>
    <lineage>
        <taxon>Bacteria</taxon>
        <taxon>Bacillati</taxon>
        <taxon>Bacillota</taxon>
        <taxon>Bacilli</taxon>
        <taxon>Lactobacillales</taxon>
        <taxon>Carnobacteriaceae</taxon>
        <taxon>Marinilactibacillus</taxon>
    </lineage>
</organism>
<evidence type="ECO:0000313" key="3">
    <source>
        <dbReference type="Proteomes" id="UP000199589"/>
    </source>
</evidence>
<name>A0A1I4AT11_9LACT</name>
<reference evidence="3" key="1">
    <citation type="submission" date="2016-10" db="EMBL/GenBank/DDBJ databases">
        <authorList>
            <person name="Varghese N."/>
            <person name="Submissions S."/>
        </authorList>
    </citation>
    <scope>NUCLEOTIDE SEQUENCE [LARGE SCALE GENOMIC DNA]</scope>
    <source>
        <strain evidence="3">DSM 16108</strain>
    </source>
</reference>
<dbReference type="EMBL" id="FOSJ01000055">
    <property type="protein sequence ID" value="SFK59423.1"/>
    <property type="molecule type" value="Genomic_DNA"/>
</dbReference>
<feature type="transmembrane region" description="Helical" evidence="1">
    <location>
        <begin position="12"/>
        <end position="35"/>
    </location>
</feature>
<proteinExistence type="predicted"/>
<keyword evidence="1" id="KW-0812">Transmembrane</keyword>
<keyword evidence="3" id="KW-1185">Reference proteome</keyword>